<accession>A0AAX4JYW8</accession>
<dbReference type="RefSeq" id="XP_066077343.1">
    <property type="nucleotide sequence ID" value="XM_066221246.1"/>
</dbReference>
<proteinExistence type="predicted"/>
<protein>
    <submittedName>
        <fullName evidence="2">Uncharacterized protein</fullName>
    </submittedName>
</protein>
<gene>
    <name evidence="2" type="ORF">L201_005516</name>
</gene>
<feature type="region of interest" description="Disordered" evidence="1">
    <location>
        <begin position="47"/>
        <end position="82"/>
    </location>
</feature>
<dbReference type="GeneID" id="91096186"/>
<organism evidence="2 3">
    <name type="scientific">Kwoniella dendrophila CBS 6074</name>
    <dbReference type="NCBI Taxonomy" id="1295534"/>
    <lineage>
        <taxon>Eukaryota</taxon>
        <taxon>Fungi</taxon>
        <taxon>Dikarya</taxon>
        <taxon>Basidiomycota</taxon>
        <taxon>Agaricomycotina</taxon>
        <taxon>Tremellomycetes</taxon>
        <taxon>Tremellales</taxon>
        <taxon>Cryptococcaceae</taxon>
        <taxon>Kwoniella</taxon>
    </lineage>
</organism>
<dbReference type="AlphaFoldDB" id="A0AAX4JYW8"/>
<sequence>MAEEAGNRSEESSVAVELTAKYGQSKGVLFDEELEIKAVRHQGVEISKSQNEDIPFSNSDEDGEDNTSKNQKRAPRGWSKVQKTSNGFLPPILRRPIYHRLNQVSVETIAIIYPYINIHKDRVALGQTSSNSIQAYFKIRCTRYKFGRPLTERTRKTWITIWNEFSAHWRSCKVPYCTNAGRTLAALTAPSSDTSKCYRTQPEPVNIGIQHYIQQEGQVGPDKFLNGQFRTIWRRVAREEIKQRLLAFLRSQWYDGPARPLEDIRDHPCLAWSFVHGYPATCWIIKVDVRSSHWGQIRYGHYHLFNPDGITLFDLMHSVNLSMTQKIDDPAKIPIYHRMIDESENRNLREVGAYECMKSSFVKILHRVALRTRPRSVFLDITALQTTDETRIKRIRKDYTRWERTEIWLSTQPEIPVIDKFSHWSGRVFTRRDPWEHIRFADAEMEIPSSSACKL</sequence>
<evidence type="ECO:0000313" key="3">
    <source>
        <dbReference type="Proteomes" id="UP001355207"/>
    </source>
</evidence>
<evidence type="ECO:0000313" key="2">
    <source>
        <dbReference type="EMBL" id="WWC90580.1"/>
    </source>
</evidence>
<name>A0AAX4JYW8_9TREE</name>
<keyword evidence="3" id="KW-1185">Reference proteome</keyword>
<evidence type="ECO:0000256" key="1">
    <source>
        <dbReference type="SAM" id="MobiDB-lite"/>
    </source>
</evidence>
<dbReference type="EMBL" id="CP144104">
    <property type="protein sequence ID" value="WWC90580.1"/>
    <property type="molecule type" value="Genomic_DNA"/>
</dbReference>
<reference evidence="2 3" key="1">
    <citation type="submission" date="2024-01" db="EMBL/GenBank/DDBJ databases">
        <title>Comparative genomics of Cryptococcus and Kwoniella reveals pathogenesis evolution and contrasting modes of karyotype evolution via chromosome fusion or intercentromeric recombination.</title>
        <authorList>
            <person name="Coelho M.A."/>
            <person name="David-Palma M."/>
            <person name="Shea T."/>
            <person name="Bowers K."/>
            <person name="McGinley-Smith S."/>
            <person name="Mohammad A.W."/>
            <person name="Gnirke A."/>
            <person name="Yurkov A.M."/>
            <person name="Nowrousian M."/>
            <person name="Sun S."/>
            <person name="Cuomo C.A."/>
            <person name="Heitman J."/>
        </authorList>
    </citation>
    <scope>NUCLEOTIDE SEQUENCE [LARGE SCALE GENOMIC DNA]</scope>
    <source>
        <strain evidence="2 3">CBS 6074</strain>
    </source>
</reference>
<dbReference type="Proteomes" id="UP001355207">
    <property type="component" value="Chromosome 7"/>
</dbReference>